<dbReference type="Proteomes" id="UP001165089">
    <property type="component" value="Unassembled WGS sequence"/>
</dbReference>
<reference evidence="2 3" key="1">
    <citation type="journal article" date="2023" name="Antonie Van Leeuwenhoek">
        <title>Mesoterricola silvestris gen. nov., sp. nov., Mesoterricola sediminis sp. nov., Geothrix oryzae sp. nov., Geothrix edaphica sp. nov., Geothrix rubra sp. nov., and Geothrix limicola sp. nov., six novel members of Acidobacteriota isolated from soils.</title>
        <authorList>
            <person name="Itoh H."/>
            <person name="Sugisawa Y."/>
            <person name="Mise K."/>
            <person name="Xu Z."/>
            <person name="Kuniyasu M."/>
            <person name="Ushijima N."/>
            <person name="Kawano K."/>
            <person name="Kobayashi E."/>
            <person name="Shiratori Y."/>
            <person name="Masuda Y."/>
            <person name="Senoo K."/>
        </authorList>
    </citation>
    <scope>NUCLEOTIDE SEQUENCE [LARGE SCALE GENOMIC DNA]</scope>
    <source>
        <strain evidence="2 3">Red803</strain>
    </source>
</reference>
<dbReference type="Gene3D" id="3.20.20.100">
    <property type="entry name" value="NADP-dependent oxidoreductase domain"/>
    <property type="match status" value="1"/>
</dbReference>
<dbReference type="InterPro" id="IPR053135">
    <property type="entry name" value="AKR2_Oxidoreductase"/>
</dbReference>
<dbReference type="SUPFAM" id="SSF51430">
    <property type="entry name" value="NAD(P)-linked oxidoreductase"/>
    <property type="match status" value="1"/>
</dbReference>
<protein>
    <submittedName>
        <fullName evidence="2">Oxidoreductase</fullName>
    </submittedName>
</protein>
<sequence>MAPSTLGLGTYLGEPTPAADAGYVAAARAFHAAGGTVFDTAANYRMGRSERALGEAFRGLPQGTCFVSTKAGYLPMGDGVTPERPGDWFQRVLAGPGILSADEVVDGCHALTPRYLAHQLEVSRAALGVDTLDLFHLHNPEQQLPHLGPDRFYGMIREAFEACEGFVRAGRIRAYGTATWNGFRVPASRPDHLSLERLWAAAEAAGGRDHHFRWIQLPLNLALPEAFLAPTQTLGGEALTPLRAAQALGLSVQVSASLMQARILAQLPADLVAALGARTPAQAALQFARSCPGVTTALCGMGRPEHVAENAAVLALPKADPALLEGLFA</sequence>
<dbReference type="InterPro" id="IPR036812">
    <property type="entry name" value="NAD(P)_OxRdtase_dom_sf"/>
</dbReference>
<gene>
    <name evidence="2" type="ORF">GETHPA_22790</name>
</gene>
<proteinExistence type="predicted"/>
<dbReference type="InterPro" id="IPR023210">
    <property type="entry name" value="NADP_OxRdtase_dom"/>
</dbReference>
<dbReference type="EMBL" id="BSDD01000004">
    <property type="protein sequence ID" value="GLH70746.1"/>
    <property type="molecule type" value="Genomic_DNA"/>
</dbReference>
<dbReference type="Pfam" id="PF00248">
    <property type="entry name" value="Aldo_ket_red"/>
    <property type="match status" value="1"/>
</dbReference>
<keyword evidence="3" id="KW-1185">Reference proteome</keyword>
<feature type="domain" description="NADP-dependent oxidoreductase" evidence="1">
    <location>
        <begin position="6"/>
        <end position="180"/>
    </location>
</feature>
<comment type="caution">
    <text evidence="2">The sequence shown here is derived from an EMBL/GenBank/DDBJ whole genome shotgun (WGS) entry which is preliminary data.</text>
</comment>
<accession>A0ABQ5Q8K3</accession>
<evidence type="ECO:0000313" key="2">
    <source>
        <dbReference type="EMBL" id="GLH70746.1"/>
    </source>
</evidence>
<evidence type="ECO:0000259" key="1">
    <source>
        <dbReference type="Pfam" id="PF00248"/>
    </source>
</evidence>
<organism evidence="2 3">
    <name type="scientific">Geothrix rubra</name>
    <dbReference type="NCBI Taxonomy" id="2927977"/>
    <lineage>
        <taxon>Bacteria</taxon>
        <taxon>Pseudomonadati</taxon>
        <taxon>Acidobacteriota</taxon>
        <taxon>Holophagae</taxon>
        <taxon>Holophagales</taxon>
        <taxon>Holophagaceae</taxon>
        <taxon>Geothrix</taxon>
    </lineage>
</organism>
<dbReference type="CDD" id="cd19099">
    <property type="entry name" value="AKR_unchar"/>
    <property type="match status" value="1"/>
</dbReference>
<evidence type="ECO:0000313" key="3">
    <source>
        <dbReference type="Proteomes" id="UP001165089"/>
    </source>
</evidence>
<name>A0ABQ5Q8K3_9BACT</name>
<dbReference type="RefSeq" id="WP_285726272.1">
    <property type="nucleotide sequence ID" value="NZ_BSDD01000004.1"/>
</dbReference>
<dbReference type="PANTHER" id="PTHR43312">
    <property type="entry name" value="D-THREO-ALDOSE 1-DEHYDROGENASE"/>
    <property type="match status" value="1"/>
</dbReference>
<dbReference type="PANTHER" id="PTHR43312:SF1">
    <property type="entry name" value="NADP-DEPENDENT OXIDOREDUCTASE DOMAIN-CONTAINING PROTEIN"/>
    <property type="match status" value="1"/>
</dbReference>